<dbReference type="STRING" id="1590841.A0A2R6QR37"/>
<dbReference type="OMA" id="PRWTHEA"/>
<dbReference type="OrthoDB" id="9991235at2759"/>
<dbReference type="InterPro" id="IPR050135">
    <property type="entry name" value="dGTPase-like"/>
</dbReference>
<comment type="caution">
    <text evidence="2">The sequence shown here is derived from an EMBL/GenBank/DDBJ whole genome shotgun (WGS) entry which is preliminary data.</text>
</comment>
<dbReference type="Gene3D" id="1.10.3210.10">
    <property type="entry name" value="Hypothetical protein af1432"/>
    <property type="match status" value="1"/>
</dbReference>
<reference evidence="3" key="2">
    <citation type="journal article" date="2018" name="BMC Genomics">
        <title>A manually annotated Actinidia chinensis var. chinensis (kiwifruit) genome highlights the challenges associated with draft genomes and gene prediction in plants.</title>
        <authorList>
            <person name="Pilkington S.M."/>
            <person name="Crowhurst R."/>
            <person name="Hilario E."/>
            <person name="Nardozza S."/>
            <person name="Fraser L."/>
            <person name="Peng Y."/>
            <person name="Gunaseelan K."/>
            <person name="Simpson R."/>
            <person name="Tahir J."/>
            <person name="Deroles S.C."/>
            <person name="Templeton K."/>
            <person name="Luo Z."/>
            <person name="Davy M."/>
            <person name="Cheng C."/>
            <person name="McNeilage M."/>
            <person name="Scaglione D."/>
            <person name="Liu Y."/>
            <person name="Zhang Q."/>
            <person name="Datson P."/>
            <person name="De Silva N."/>
            <person name="Gardiner S.E."/>
            <person name="Bassett H."/>
            <person name="Chagne D."/>
            <person name="McCallum J."/>
            <person name="Dzierzon H."/>
            <person name="Deng C."/>
            <person name="Wang Y.Y."/>
            <person name="Barron L."/>
            <person name="Manako K."/>
            <person name="Bowen J."/>
            <person name="Foster T.M."/>
            <person name="Erridge Z.A."/>
            <person name="Tiffin H."/>
            <person name="Waite C.N."/>
            <person name="Davies K.M."/>
            <person name="Grierson E.P."/>
            <person name="Laing W.A."/>
            <person name="Kirk R."/>
            <person name="Chen X."/>
            <person name="Wood M."/>
            <person name="Montefiori M."/>
            <person name="Brummell D.A."/>
            <person name="Schwinn K.E."/>
            <person name="Catanach A."/>
            <person name="Fullerton C."/>
            <person name="Li D."/>
            <person name="Meiyalaghan S."/>
            <person name="Nieuwenhuizen N."/>
            <person name="Read N."/>
            <person name="Prakash R."/>
            <person name="Hunter D."/>
            <person name="Zhang H."/>
            <person name="McKenzie M."/>
            <person name="Knabel M."/>
            <person name="Harris A."/>
            <person name="Allan A.C."/>
            <person name="Gleave A."/>
            <person name="Chen A."/>
            <person name="Janssen B.J."/>
            <person name="Plunkett B."/>
            <person name="Ampomah-Dwamena C."/>
            <person name="Voogd C."/>
            <person name="Leif D."/>
            <person name="Lafferty D."/>
            <person name="Souleyre E.J.F."/>
            <person name="Varkonyi-Gasic E."/>
            <person name="Gambi F."/>
            <person name="Hanley J."/>
            <person name="Yao J.L."/>
            <person name="Cheung J."/>
            <person name="David K.M."/>
            <person name="Warren B."/>
            <person name="Marsh K."/>
            <person name="Snowden K.C."/>
            <person name="Lin-Wang K."/>
            <person name="Brian L."/>
            <person name="Martinez-Sanchez M."/>
            <person name="Wang M."/>
            <person name="Ileperuma N."/>
            <person name="Macnee N."/>
            <person name="Campin R."/>
            <person name="McAtee P."/>
            <person name="Drummond R.S.M."/>
            <person name="Espley R.V."/>
            <person name="Ireland H.S."/>
            <person name="Wu R."/>
            <person name="Atkinson R.G."/>
            <person name="Karunairetnam S."/>
            <person name="Bulley S."/>
            <person name="Chunkath S."/>
            <person name="Hanley Z."/>
            <person name="Storey R."/>
            <person name="Thrimawithana A.H."/>
            <person name="Thomson S."/>
            <person name="David C."/>
            <person name="Testolin R."/>
            <person name="Huang H."/>
            <person name="Hellens R.P."/>
            <person name="Schaffer R.J."/>
        </authorList>
    </citation>
    <scope>NUCLEOTIDE SEQUENCE [LARGE SCALE GENOMIC DNA]</scope>
    <source>
        <strain evidence="3">cv. Red5</strain>
    </source>
</reference>
<dbReference type="InterPro" id="IPR006674">
    <property type="entry name" value="HD_domain"/>
</dbReference>
<dbReference type="Pfam" id="PF19276">
    <property type="entry name" value="HD_assoc_2"/>
    <property type="match status" value="1"/>
</dbReference>
<dbReference type="GO" id="GO:0005634">
    <property type="term" value="C:nucleus"/>
    <property type="evidence" value="ECO:0007669"/>
    <property type="project" value="TreeGrafter"/>
</dbReference>
<protein>
    <submittedName>
        <fullName evidence="2">Deoxynucleoside triphosphate triphosphohydrolase</fullName>
    </submittedName>
</protein>
<keyword evidence="2" id="KW-0378">Hydrolase</keyword>
<dbReference type="InParanoid" id="A0A2R6QR37"/>
<dbReference type="Gene3D" id="3.30.70.2760">
    <property type="match status" value="1"/>
</dbReference>
<dbReference type="EMBL" id="NKQK01000013">
    <property type="protein sequence ID" value="PSS13583.1"/>
    <property type="molecule type" value="Genomic_DNA"/>
</dbReference>
<organism evidence="2 3">
    <name type="scientific">Actinidia chinensis var. chinensis</name>
    <name type="common">Chinese soft-hair kiwi</name>
    <dbReference type="NCBI Taxonomy" id="1590841"/>
    <lineage>
        <taxon>Eukaryota</taxon>
        <taxon>Viridiplantae</taxon>
        <taxon>Streptophyta</taxon>
        <taxon>Embryophyta</taxon>
        <taxon>Tracheophyta</taxon>
        <taxon>Spermatophyta</taxon>
        <taxon>Magnoliopsida</taxon>
        <taxon>eudicotyledons</taxon>
        <taxon>Gunneridae</taxon>
        <taxon>Pentapetalae</taxon>
        <taxon>asterids</taxon>
        <taxon>Ericales</taxon>
        <taxon>Actinidiaceae</taxon>
        <taxon>Actinidia</taxon>
    </lineage>
</organism>
<keyword evidence="3" id="KW-1185">Reference proteome</keyword>
<dbReference type="InterPro" id="IPR045509">
    <property type="entry name" value="HD_assoc_2"/>
</dbReference>
<evidence type="ECO:0000313" key="2">
    <source>
        <dbReference type="EMBL" id="PSS13583.1"/>
    </source>
</evidence>
<evidence type="ECO:0000259" key="1">
    <source>
        <dbReference type="SMART" id="SM00471"/>
    </source>
</evidence>
<dbReference type="CDD" id="cd00077">
    <property type="entry name" value="HDc"/>
    <property type="match status" value="1"/>
</dbReference>
<dbReference type="FunFam" id="1.10.3210.10:FF:000017">
    <property type="entry name" value="Deoxynucleoside triphosphate triphosphohydrolase SAMHD1"/>
    <property type="match status" value="1"/>
</dbReference>
<dbReference type="InterPro" id="IPR003607">
    <property type="entry name" value="HD/PDEase_dom"/>
</dbReference>
<proteinExistence type="predicted"/>
<dbReference type="PANTHER" id="PTHR11373:SF4">
    <property type="entry name" value="DEOXYNUCLEOSIDE TRIPHOSPHATE TRIPHOSPHOHYDROLASE SAMHD1"/>
    <property type="match status" value="1"/>
</dbReference>
<dbReference type="SUPFAM" id="SSF109604">
    <property type="entry name" value="HD-domain/PDEase-like"/>
    <property type="match status" value="1"/>
</dbReference>
<dbReference type="SMART" id="SM00471">
    <property type="entry name" value="HDc"/>
    <property type="match status" value="1"/>
</dbReference>
<dbReference type="Pfam" id="PF01966">
    <property type="entry name" value="HD"/>
    <property type="match status" value="1"/>
</dbReference>
<dbReference type="GO" id="GO:0006203">
    <property type="term" value="P:dGTP catabolic process"/>
    <property type="evidence" value="ECO:0007669"/>
    <property type="project" value="TreeGrafter"/>
</dbReference>
<reference evidence="2 3" key="1">
    <citation type="submission" date="2017-07" db="EMBL/GenBank/DDBJ databases">
        <title>An improved, manually edited Actinidia chinensis var. chinensis (kiwifruit) genome highlights the challenges associated with draft genomes and gene prediction in plants.</title>
        <authorList>
            <person name="Pilkington S."/>
            <person name="Crowhurst R."/>
            <person name="Hilario E."/>
            <person name="Nardozza S."/>
            <person name="Fraser L."/>
            <person name="Peng Y."/>
            <person name="Gunaseelan K."/>
            <person name="Simpson R."/>
            <person name="Tahir J."/>
            <person name="Deroles S."/>
            <person name="Templeton K."/>
            <person name="Luo Z."/>
            <person name="Davy M."/>
            <person name="Cheng C."/>
            <person name="Mcneilage M."/>
            <person name="Scaglione D."/>
            <person name="Liu Y."/>
            <person name="Zhang Q."/>
            <person name="Datson P."/>
            <person name="De Silva N."/>
            <person name="Gardiner S."/>
            <person name="Bassett H."/>
            <person name="Chagne D."/>
            <person name="Mccallum J."/>
            <person name="Dzierzon H."/>
            <person name="Deng C."/>
            <person name="Wang Y.-Y."/>
            <person name="Barron N."/>
            <person name="Manako K."/>
            <person name="Bowen J."/>
            <person name="Foster T."/>
            <person name="Erridge Z."/>
            <person name="Tiffin H."/>
            <person name="Waite C."/>
            <person name="Davies K."/>
            <person name="Grierson E."/>
            <person name="Laing W."/>
            <person name="Kirk R."/>
            <person name="Chen X."/>
            <person name="Wood M."/>
            <person name="Montefiori M."/>
            <person name="Brummell D."/>
            <person name="Schwinn K."/>
            <person name="Catanach A."/>
            <person name="Fullerton C."/>
            <person name="Li D."/>
            <person name="Meiyalaghan S."/>
            <person name="Nieuwenhuizen N."/>
            <person name="Read N."/>
            <person name="Prakash R."/>
            <person name="Hunter D."/>
            <person name="Zhang H."/>
            <person name="Mckenzie M."/>
            <person name="Knabel M."/>
            <person name="Harris A."/>
            <person name="Allan A."/>
            <person name="Chen A."/>
            <person name="Janssen B."/>
            <person name="Plunkett B."/>
            <person name="Dwamena C."/>
            <person name="Voogd C."/>
            <person name="Leif D."/>
            <person name="Lafferty D."/>
            <person name="Souleyre E."/>
            <person name="Varkonyi-Gasic E."/>
            <person name="Gambi F."/>
            <person name="Hanley J."/>
            <person name="Yao J.-L."/>
            <person name="Cheung J."/>
            <person name="David K."/>
            <person name="Warren B."/>
            <person name="Marsh K."/>
            <person name="Snowden K."/>
            <person name="Lin-Wang K."/>
            <person name="Brian L."/>
            <person name="Martinez-Sanchez M."/>
            <person name="Wang M."/>
            <person name="Ileperuma N."/>
            <person name="Macnee N."/>
            <person name="Campin R."/>
            <person name="Mcatee P."/>
            <person name="Drummond R."/>
            <person name="Espley R."/>
            <person name="Ireland H."/>
            <person name="Wu R."/>
            <person name="Atkinson R."/>
            <person name="Karunairetnam S."/>
            <person name="Bulley S."/>
            <person name="Chunkath S."/>
            <person name="Hanley Z."/>
            <person name="Storey R."/>
            <person name="Thrimawithana A."/>
            <person name="Thomson S."/>
            <person name="David C."/>
            <person name="Testolin R."/>
        </authorList>
    </citation>
    <scope>NUCLEOTIDE SEQUENCE [LARGE SCALE GENOMIC DNA]</scope>
    <source>
        <strain evidence="3">cv. Red5</strain>
        <tissue evidence="2">Young leaf</tissue>
    </source>
</reference>
<dbReference type="FunFam" id="3.30.70.2760:FF:000001">
    <property type="entry name" value="Metal-dependent phosphohydrolase HD domain-containing protein"/>
    <property type="match status" value="1"/>
</dbReference>
<dbReference type="PANTHER" id="PTHR11373">
    <property type="entry name" value="DEOXYNUCLEOSIDE TRIPHOSPHATE TRIPHOSPHOHYDROLASE"/>
    <property type="match status" value="1"/>
</dbReference>
<dbReference type="GO" id="GO:0008832">
    <property type="term" value="F:dGTPase activity"/>
    <property type="evidence" value="ECO:0007669"/>
    <property type="project" value="TreeGrafter"/>
</dbReference>
<dbReference type="FunCoup" id="A0A2R6QR37">
    <property type="interactions" value="3604"/>
</dbReference>
<accession>A0A2R6QR37</accession>
<dbReference type="Proteomes" id="UP000241394">
    <property type="component" value="Chromosome LG13"/>
</dbReference>
<dbReference type="AlphaFoldDB" id="A0A2R6QR37"/>
<gene>
    <name evidence="2" type="ORF">CEY00_Acc14194</name>
</gene>
<name>A0A2R6QR37_ACTCC</name>
<sequence>MGACYNEDLPSFSYAASMVDPRFSKPVHDNVHGNIYLDQLSLKFIDTEQFQRLRDLKQLGVTHMVYPGAVHSRFEHSLGVYWLAGDAISKIASYQGLELGIDRRFDIQTVKLAGLLHDVGHGPFSHLFEHEFLPRVLNGSKWSHEEMSLKMIDHIVDAHNIDIEPGCHKKVKEMIVASNENAPSKSWKEKCFLYDIVANGRNGIDVDKFDYIFRDSRACGLGCNFQFERLLENMRVIDDEICYRAKERLTIHKLFASRADLHRTVYSHAKVKAIELMIVDALTNANDTLKIASKIQDPDAYWKLDDTIIKTIETDPNPALKESKDLILRIRRRDLYQFCNEFAVPKDKLEHFKNVTPQDIICSQRTGGVTLKEEDIAVSNAKIDLTCGRNNPVDRVNFFQDYESNEKFLIQDERISHLLPSNYLDMIVRVYAKKPELVEAVCEAFENFQMRTYGMKTQVHATPEKKKCRR</sequence>
<dbReference type="Gramene" id="PSS13583">
    <property type="protein sequence ID" value="PSS13583"/>
    <property type="gene ID" value="CEY00_Acc14194"/>
</dbReference>
<feature type="domain" description="HD/PDEase" evidence="1">
    <location>
        <begin position="69"/>
        <end position="221"/>
    </location>
</feature>
<evidence type="ECO:0000313" key="3">
    <source>
        <dbReference type="Proteomes" id="UP000241394"/>
    </source>
</evidence>